<dbReference type="PANTHER" id="PTHR43027:SF1">
    <property type="entry name" value="DOXORUBICIN RESISTANCE ABC TRANSPORTER PERMEASE PROTEIN DRRC-RELATED"/>
    <property type="match status" value="1"/>
</dbReference>
<gene>
    <name evidence="7" type="ORF">HYG86_01220</name>
</gene>
<dbReference type="Pfam" id="PF01061">
    <property type="entry name" value="ABC2_membrane"/>
    <property type="match status" value="1"/>
</dbReference>
<dbReference type="AlphaFoldDB" id="A0A7G9W472"/>
<dbReference type="KEGG" id="acae:HYG86_01220"/>
<dbReference type="GO" id="GO:0016020">
    <property type="term" value="C:membrane"/>
    <property type="evidence" value="ECO:0007669"/>
    <property type="project" value="UniProtKB-SubCell"/>
</dbReference>
<dbReference type="RefSeq" id="WP_213167152.1">
    <property type="nucleotide sequence ID" value="NZ_CP058559.1"/>
</dbReference>
<proteinExistence type="predicted"/>
<evidence type="ECO:0000259" key="6">
    <source>
        <dbReference type="Pfam" id="PF01061"/>
    </source>
</evidence>
<evidence type="ECO:0000256" key="4">
    <source>
        <dbReference type="ARBA" id="ARBA00023136"/>
    </source>
</evidence>
<feature type="transmembrane region" description="Helical" evidence="5">
    <location>
        <begin position="135"/>
        <end position="156"/>
    </location>
</feature>
<keyword evidence="2 5" id="KW-0812">Transmembrane</keyword>
<keyword evidence="8" id="KW-1185">Reference proteome</keyword>
<keyword evidence="3 5" id="KW-1133">Transmembrane helix</keyword>
<dbReference type="EMBL" id="CP058559">
    <property type="protein sequence ID" value="QNO13484.1"/>
    <property type="molecule type" value="Genomic_DNA"/>
</dbReference>
<keyword evidence="4 5" id="KW-0472">Membrane</keyword>
<dbReference type="GO" id="GO:0140359">
    <property type="term" value="F:ABC-type transporter activity"/>
    <property type="evidence" value="ECO:0007669"/>
    <property type="project" value="InterPro"/>
</dbReference>
<dbReference type="PANTHER" id="PTHR43027">
    <property type="entry name" value="DOXORUBICIN RESISTANCE ABC TRANSPORTER PERMEASE PROTEIN DRRC-RELATED"/>
    <property type="match status" value="1"/>
</dbReference>
<organism evidence="7 8">
    <name type="scientific">Alkalicella caledoniensis</name>
    <dbReference type="NCBI Taxonomy" id="2731377"/>
    <lineage>
        <taxon>Bacteria</taxon>
        <taxon>Bacillati</taxon>
        <taxon>Bacillota</taxon>
        <taxon>Clostridia</taxon>
        <taxon>Eubacteriales</taxon>
        <taxon>Proteinivoracaceae</taxon>
        <taxon>Alkalicella</taxon>
    </lineage>
</organism>
<comment type="subcellular location">
    <subcellularLocation>
        <location evidence="1">Membrane</location>
        <topology evidence="1">Multi-pass membrane protein</topology>
    </subcellularLocation>
</comment>
<reference evidence="7 8" key="1">
    <citation type="submission" date="2020-07" db="EMBL/GenBank/DDBJ databases">
        <title>Alkalicella. sp. LB2 genome.</title>
        <authorList>
            <person name="Postec A."/>
            <person name="Quemeneur M."/>
        </authorList>
    </citation>
    <scope>NUCLEOTIDE SEQUENCE [LARGE SCALE GENOMIC DNA]</scope>
    <source>
        <strain evidence="7 8">LB2</strain>
    </source>
</reference>
<feature type="domain" description="ABC-2 type transporter transmembrane" evidence="6">
    <location>
        <begin position="4"/>
        <end position="214"/>
    </location>
</feature>
<dbReference type="Proteomes" id="UP000516160">
    <property type="component" value="Chromosome"/>
</dbReference>
<feature type="transmembrane region" description="Helical" evidence="5">
    <location>
        <begin position="192"/>
        <end position="215"/>
    </location>
</feature>
<evidence type="ECO:0000256" key="5">
    <source>
        <dbReference type="SAM" id="Phobius"/>
    </source>
</evidence>
<evidence type="ECO:0000256" key="2">
    <source>
        <dbReference type="ARBA" id="ARBA00022692"/>
    </source>
</evidence>
<evidence type="ECO:0000256" key="3">
    <source>
        <dbReference type="ARBA" id="ARBA00022989"/>
    </source>
</evidence>
<name>A0A7G9W472_ALKCA</name>
<protein>
    <submittedName>
        <fullName evidence="7">ABC transporter permease</fullName>
    </submittedName>
</protein>
<accession>A0A7G9W472</accession>
<sequence>MNKLMALISYQFKLQTRDFMNLFFIIAFPMIMYIFFSNLLEGEVYYEGTLKAIDFLLPAYIPLIISNTVVLIFGQMLANHVEFNFFIKYKLLGYKPVQVAGSLFLSVLLFQAVGIATLILTAVVSKGVSIPLGNMFNIVLVLSIINILQFAIAFFLSSVFSKSTSYQSVAMIVFYFQMFLGGMTLPPEMFPARILLIAEVFNPIIHGVYALRGVWIQGHSVLQYPMQLLIVLGASIVLIAIGSKFFKWSELQS</sequence>
<feature type="transmembrane region" description="Helical" evidence="5">
    <location>
        <begin position="99"/>
        <end position="123"/>
    </location>
</feature>
<dbReference type="InterPro" id="IPR052902">
    <property type="entry name" value="ABC-2_transporter"/>
</dbReference>
<feature type="transmembrane region" description="Helical" evidence="5">
    <location>
        <begin position="227"/>
        <end position="246"/>
    </location>
</feature>
<evidence type="ECO:0000313" key="8">
    <source>
        <dbReference type="Proteomes" id="UP000516160"/>
    </source>
</evidence>
<evidence type="ECO:0000256" key="1">
    <source>
        <dbReference type="ARBA" id="ARBA00004141"/>
    </source>
</evidence>
<feature type="transmembrane region" description="Helical" evidence="5">
    <location>
        <begin position="21"/>
        <end position="40"/>
    </location>
</feature>
<feature type="transmembrane region" description="Helical" evidence="5">
    <location>
        <begin position="168"/>
        <end position="186"/>
    </location>
</feature>
<dbReference type="InterPro" id="IPR013525">
    <property type="entry name" value="ABC2_TM"/>
</dbReference>
<evidence type="ECO:0000313" key="7">
    <source>
        <dbReference type="EMBL" id="QNO13484.1"/>
    </source>
</evidence>
<feature type="transmembrane region" description="Helical" evidence="5">
    <location>
        <begin position="60"/>
        <end position="78"/>
    </location>
</feature>